<evidence type="ECO:0000256" key="1">
    <source>
        <dbReference type="ARBA" id="ARBA00023002"/>
    </source>
</evidence>
<dbReference type="Pfam" id="PF00248">
    <property type="entry name" value="Aldo_ket_red"/>
    <property type="match status" value="1"/>
</dbReference>
<dbReference type="Gene3D" id="3.20.20.100">
    <property type="entry name" value="NADP-dependent oxidoreductase domain"/>
    <property type="match status" value="1"/>
</dbReference>
<name>A0ABW0E2K4_9ACTN</name>
<organism evidence="3 4">
    <name type="scientific">Streptomyces atrovirens</name>
    <dbReference type="NCBI Taxonomy" id="285556"/>
    <lineage>
        <taxon>Bacteria</taxon>
        <taxon>Bacillati</taxon>
        <taxon>Actinomycetota</taxon>
        <taxon>Actinomycetes</taxon>
        <taxon>Kitasatosporales</taxon>
        <taxon>Streptomycetaceae</taxon>
        <taxon>Streptomyces</taxon>
    </lineage>
</organism>
<keyword evidence="4" id="KW-1185">Reference proteome</keyword>
<dbReference type="PANTHER" id="PTHR43364">
    <property type="entry name" value="NADH-SPECIFIC METHYLGLYOXAL REDUCTASE-RELATED"/>
    <property type="match status" value="1"/>
</dbReference>
<proteinExistence type="predicted"/>
<dbReference type="SUPFAM" id="SSF51430">
    <property type="entry name" value="NAD(P)-linked oxidoreductase"/>
    <property type="match status" value="1"/>
</dbReference>
<dbReference type="InterPro" id="IPR036812">
    <property type="entry name" value="NAD(P)_OxRdtase_dom_sf"/>
</dbReference>
<dbReference type="RefSeq" id="WP_344562874.1">
    <property type="nucleotide sequence ID" value="NZ_BAAATG010000026.1"/>
</dbReference>
<protein>
    <submittedName>
        <fullName evidence="3">Aldo/keto reductase</fullName>
    </submittedName>
</protein>
<reference evidence="4" key="1">
    <citation type="journal article" date="2019" name="Int. J. Syst. Evol. Microbiol.">
        <title>The Global Catalogue of Microorganisms (GCM) 10K type strain sequencing project: providing services to taxonomists for standard genome sequencing and annotation.</title>
        <authorList>
            <consortium name="The Broad Institute Genomics Platform"/>
            <consortium name="The Broad Institute Genome Sequencing Center for Infectious Disease"/>
            <person name="Wu L."/>
            <person name="Ma J."/>
        </authorList>
    </citation>
    <scope>NUCLEOTIDE SEQUENCE [LARGE SCALE GENOMIC DNA]</scope>
    <source>
        <strain evidence="4">CGMCC 4.7131</strain>
    </source>
</reference>
<keyword evidence="1" id="KW-0560">Oxidoreductase</keyword>
<gene>
    <name evidence="3" type="ORF">ACFPWV_36280</name>
</gene>
<dbReference type="Proteomes" id="UP001596035">
    <property type="component" value="Unassembled WGS sequence"/>
</dbReference>
<accession>A0ABW0E2K4</accession>
<dbReference type="EMBL" id="JBHSKN010000037">
    <property type="protein sequence ID" value="MFC5245306.1"/>
    <property type="molecule type" value="Genomic_DNA"/>
</dbReference>
<dbReference type="PANTHER" id="PTHR43364:SF4">
    <property type="entry name" value="NAD(P)-LINKED OXIDOREDUCTASE SUPERFAMILY PROTEIN"/>
    <property type="match status" value="1"/>
</dbReference>
<dbReference type="InterPro" id="IPR023210">
    <property type="entry name" value="NADP_OxRdtase_dom"/>
</dbReference>
<comment type="caution">
    <text evidence="3">The sequence shown here is derived from an EMBL/GenBank/DDBJ whole genome shotgun (WGS) entry which is preliminary data.</text>
</comment>
<evidence type="ECO:0000313" key="4">
    <source>
        <dbReference type="Proteomes" id="UP001596035"/>
    </source>
</evidence>
<dbReference type="PRINTS" id="PR00069">
    <property type="entry name" value="ALDKETRDTASE"/>
</dbReference>
<feature type="domain" description="NADP-dependent oxidoreductase" evidence="2">
    <location>
        <begin position="28"/>
        <end position="297"/>
    </location>
</feature>
<evidence type="ECO:0000259" key="2">
    <source>
        <dbReference type="Pfam" id="PF00248"/>
    </source>
</evidence>
<dbReference type="CDD" id="cd19088">
    <property type="entry name" value="AKR_AKR13B1"/>
    <property type="match status" value="1"/>
</dbReference>
<sequence>MSDLTHESVSPARPGGTFELAGRAVARVGYGTMQLPRMSDPHAARKVLNRAYELGVNHFDTAHFYGDGTANRYLAEALDSKNDVAIVTKVGARPAKWGPMPMVPAQRPEQLRAEVHDNLRSLRAERLTVVNMRRIAPGSFPLSPSQMVKFDDQMAEMIAMREEGLIEHIGLSTVSAVELRAALPAGVVTVQNQYSLASRKQEPVLDIALAEGISWAPYFPLGGAFPGAAKVTHEPVVQQVAREVGASPAQVGLAWLLQHAPNVLIIPGTTSIAHLEQNVAAGSVELSGEQIARLDAIKPAAGVRGLLSRLRRP</sequence>
<dbReference type="InterPro" id="IPR020471">
    <property type="entry name" value="AKR"/>
</dbReference>
<dbReference type="InterPro" id="IPR050523">
    <property type="entry name" value="AKR_Detox_Biosynth"/>
</dbReference>
<evidence type="ECO:0000313" key="3">
    <source>
        <dbReference type="EMBL" id="MFC5245306.1"/>
    </source>
</evidence>